<evidence type="ECO:0000313" key="3">
    <source>
        <dbReference type="Proteomes" id="UP000557566"/>
    </source>
</evidence>
<keyword evidence="3" id="KW-1185">Reference proteome</keyword>
<name>A0A8H4PV08_9HYPO</name>
<proteinExistence type="predicted"/>
<dbReference type="AlphaFoldDB" id="A0A8H4PV08"/>
<protein>
    <submittedName>
        <fullName evidence="2">Uncharacterized protein</fullName>
    </submittedName>
</protein>
<evidence type="ECO:0000313" key="2">
    <source>
        <dbReference type="EMBL" id="KAF4510967.1"/>
    </source>
</evidence>
<sequence>MDFHFVMGMIRIKDLNRPGWQDTWARYYEQGPFPTPRKYMRKSMVLALATHYGTMDMGVVDSWLVKHGFDSPLTLTTLPLKTTTKSIRLTVSPLTDTTQLRPEHGHCHYGRGHLEEEEEEEDAAGVGEEMTVSSRYAACYIVRSYIRHDDGGSRVKQPGRNNRVASEDGFITAT</sequence>
<gene>
    <name evidence="2" type="ORF">G6O67_002810</name>
</gene>
<dbReference type="Proteomes" id="UP000557566">
    <property type="component" value="Unassembled WGS sequence"/>
</dbReference>
<reference evidence="2 3" key="1">
    <citation type="journal article" date="2020" name="Genome Biol. Evol.">
        <title>A new high-quality draft genome assembly of the Chinese cordyceps Ophiocordyceps sinensis.</title>
        <authorList>
            <person name="Shu R."/>
            <person name="Zhang J."/>
            <person name="Meng Q."/>
            <person name="Zhang H."/>
            <person name="Zhou G."/>
            <person name="Li M."/>
            <person name="Wu P."/>
            <person name="Zhao Y."/>
            <person name="Chen C."/>
            <person name="Qin Q."/>
        </authorList>
    </citation>
    <scope>NUCLEOTIDE SEQUENCE [LARGE SCALE GENOMIC DNA]</scope>
    <source>
        <strain evidence="2 3">IOZ07</strain>
    </source>
</reference>
<accession>A0A8H4PV08</accession>
<comment type="caution">
    <text evidence="2">The sequence shown here is derived from an EMBL/GenBank/DDBJ whole genome shotgun (WGS) entry which is preliminary data.</text>
</comment>
<dbReference type="OrthoDB" id="5386595at2759"/>
<evidence type="ECO:0000256" key="1">
    <source>
        <dbReference type="SAM" id="MobiDB-lite"/>
    </source>
</evidence>
<dbReference type="EMBL" id="JAAVMX010000003">
    <property type="protein sequence ID" value="KAF4510967.1"/>
    <property type="molecule type" value="Genomic_DNA"/>
</dbReference>
<feature type="region of interest" description="Disordered" evidence="1">
    <location>
        <begin position="151"/>
        <end position="174"/>
    </location>
</feature>
<organism evidence="2 3">
    <name type="scientific">Ophiocordyceps sinensis</name>
    <dbReference type="NCBI Taxonomy" id="72228"/>
    <lineage>
        <taxon>Eukaryota</taxon>
        <taxon>Fungi</taxon>
        <taxon>Dikarya</taxon>
        <taxon>Ascomycota</taxon>
        <taxon>Pezizomycotina</taxon>
        <taxon>Sordariomycetes</taxon>
        <taxon>Hypocreomycetidae</taxon>
        <taxon>Hypocreales</taxon>
        <taxon>Ophiocordycipitaceae</taxon>
        <taxon>Ophiocordyceps</taxon>
    </lineage>
</organism>